<accession>A0A068S662</accession>
<comment type="caution">
    <text evidence="1">The sequence shown here is derived from an EMBL/GenBank/DDBJ whole genome shotgun (WGS) entry which is preliminary data.</text>
</comment>
<keyword evidence="2" id="KW-1185">Reference proteome</keyword>
<evidence type="ECO:0000313" key="2">
    <source>
        <dbReference type="Proteomes" id="UP000027586"/>
    </source>
</evidence>
<proteinExistence type="predicted"/>
<evidence type="ECO:0000313" key="1">
    <source>
        <dbReference type="EMBL" id="CDH57455.1"/>
    </source>
</evidence>
<dbReference type="VEuPathDB" id="FungiDB:LCOR_08391.1"/>
<organism evidence="1 2">
    <name type="scientific">Lichtheimia corymbifera JMRC:FSU:9682</name>
    <dbReference type="NCBI Taxonomy" id="1263082"/>
    <lineage>
        <taxon>Eukaryota</taxon>
        <taxon>Fungi</taxon>
        <taxon>Fungi incertae sedis</taxon>
        <taxon>Mucoromycota</taxon>
        <taxon>Mucoromycotina</taxon>
        <taxon>Mucoromycetes</taxon>
        <taxon>Mucorales</taxon>
        <taxon>Lichtheimiaceae</taxon>
        <taxon>Lichtheimia</taxon>
    </lineage>
</organism>
<dbReference type="AlphaFoldDB" id="A0A068S662"/>
<dbReference type="OrthoDB" id="10422872at2759"/>
<name>A0A068S662_9FUNG</name>
<dbReference type="EMBL" id="CBTN010000046">
    <property type="protein sequence ID" value="CDH57455.1"/>
    <property type="molecule type" value="Genomic_DNA"/>
</dbReference>
<reference evidence="1" key="1">
    <citation type="submission" date="2013-08" db="EMBL/GenBank/DDBJ databases">
        <title>Gene expansion shapes genome architecture in the human pathogen Lichtheimia corymbifera: an evolutionary genomics analysis in the ancient terrestrial Mucorales (Mucoromycotina).</title>
        <authorList>
            <person name="Schwartze V.U."/>
            <person name="Winter S."/>
            <person name="Shelest E."/>
            <person name="Marcet-Houben M."/>
            <person name="Horn F."/>
            <person name="Wehner S."/>
            <person name="Hoffmann K."/>
            <person name="Riege K."/>
            <person name="Sammeth M."/>
            <person name="Nowrousian M."/>
            <person name="Valiante V."/>
            <person name="Linde J."/>
            <person name="Jacobsen I.D."/>
            <person name="Marz M."/>
            <person name="Brakhage A.A."/>
            <person name="Gabaldon T."/>
            <person name="Bocker S."/>
            <person name="Voigt K."/>
        </authorList>
    </citation>
    <scope>NUCLEOTIDE SEQUENCE [LARGE SCALE GENOMIC DNA]</scope>
    <source>
        <strain evidence="1">FSU 9682</strain>
    </source>
</reference>
<sequence length="89" mass="9902">MGWGVCSFPSCPHQEVFTLPPLAWIRWMTVPLAASRYGSQSKNVIWLAQWETAAAHTGSDGYKVVCKHQEMVLAIPRGTVHHSGIGWIK</sequence>
<protein>
    <submittedName>
        <fullName evidence="1">Uncharacterized protein</fullName>
    </submittedName>
</protein>
<dbReference type="Proteomes" id="UP000027586">
    <property type="component" value="Unassembled WGS sequence"/>
</dbReference>
<gene>
    <name evidence="1" type="ORF">LCOR_08391.1</name>
</gene>